<evidence type="ECO:0000313" key="2">
    <source>
        <dbReference type="EMBL" id="GIF85929.1"/>
    </source>
</evidence>
<dbReference type="Proteomes" id="UP000601223">
    <property type="component" value="Unassembled WGS sequence"/>
</dbReference>
<dbReference type="InterPro" id="IPR045794">
    <property type="entry name" value="Trypco1"/>
</dbReference>
<keyword evidence="3" id="KW-1185">Reference proteome</keyword>
<comment type="caution">
    <text evidence="2">The sequence shown here is derived from an EMBL/GenBank/DDBJ whole genome shotgun (WGS) entry which is preliminary data.</text>
</comment>
<dbReference type="RefSeq" id="WP_203756505.1">
    <property type="nucleotide sequence ID" value="NZ_BONF01000055.1"/>
</dbReference>
<dbReference type="Pfam" id="PF19493">
    <property type="entry name" value="Trypco1"/>
    <property type="match status" value="1"/>
</dbReference>
<feature type="domain" description="Trypsin-co-occurring" evidence="1">
    <location>
        <begin position="7"/>
        <end position="101"/>
    </location>
</feature>
<name>A0A8J3JZM9_9ACTN</name>
<proteinExistence type="predicted"/>
<dbReference type="NCBIfam" id="NF041216">
    <property type="entry name" value="CU044_2847_fam"/>
    <property type="match status" value="1"/>
</dbReference>
<accession>A0A8J3JZM9</accession>
<dbReference type="AlphaFoldDB" id="A0A8J3JZM9"/>
<dbReference type="EMBL" id="BONF01000055">
    <property type="protein sequence ID" value="GIF85929.1"/>
    <property type="molecule type" value="Genomic_DNA"/>
</dbReference>
<protein>
    <recommendedName>
        <fullName evidence="1">Trypsin-co-occurring domain-containing protein</fullName>
    </recommendedName>
</protein>
<organism evidence="2 3">
    <name type="scientific">Catellatospora bangladeshensis</name>
    <dbReference type="NCBI Taxonomy" id="310355"/>
    <lineage>
        <taxon>Bacteria</taxon>
        <taxon>Bacillati</taxon>
        <taxon>Actinomycetota</taxon>
        <taxon>Actinomycetes</taxon>
        <taxon>Micromonosporales</taxon>
        <taxon>Micromonosporaceae</taxon>
        <taxon>Catellatospora</taxon>
    </lineage>
</organism>
<evidence type="ECO:0000259" key="1">
    <source>
        <dbReference type="Pfam" id="PF19493"/>
    </source>
</evidence>
<reference evidence="2 3" key="1">
    <citation type="submission" date="2021-01" db="EMBL/GenBank/DDBJ databases">
        <title>Whole genome shotgun sequence of Catellatospora bangladeshensis NBRC 107357.</title>
        <authorList>
            <person name="Komaki H."/>
            <person name="Tamura T."/>
        </authorList>
    </citation>
    <scope>NUCLEOTIDE SEQUENCE [LARGE SCALE GENOMIC DNA]</scope>
    <source>
        <strain evidence="2 3">NBRC 107357</strain>
    </source>
</reference>
<sequence length="105" mass="10826">MASVAQIQLEGGGSILVEAPDVTDGPVKAGRVGDAIRELPVSLQAALVPVTEAARAMLEQLRQAGPAGIDVEFGVDLAMQAGAVITKSETSCHLKVRLTWHPGDA</sequence>
<gene>
    <name evidence="2" type="ORF">Cba03nite_72780</name>
</gene>
<evidence type="ECO:0000313" key="3">
    <source>
        <dbReference type="Proteomes" id="UP000601223"/>
    </source>
</evidence>